<dbReference type="EMBL" id="AGNK02001544">
    <property type="status" value="NOT_ANNOTATED_CDS"/>
    <property type="molecule type" value="Genomic_DNA"/>
</dbReference>
<evidence type="ECO:0000313" key="1">
    <source>
        <dbReference type="EnsemblPlants" id="KQL14254"/>
    </source>
</evidence>
<dbReference type="HOGENOM" id="CLU_1868686_0_0_1"/>
<dbReference type="Proteomes" id="UP000004995">
    <property type="component" value="Unassembled WGS sequence"/>
</dbReference>
<reference evidence="1" key="2">
    <citation type="submission" date="2018-08" db="UniProtKB">
        <authorList>
            <consortium name="EnsemblPlants"/>
        </authorList>
    </citation>
    <scope>IDENTIFICATION</scope>
    <source>
        <strain evidence="1">Yugu1</strain>
    </source>
</reference>
<dbReference type="Gramene" id="KQL14254">
    <property type="protein sequence ID" value="KQL14254"/>
    <property type="gene ID" value="SETIT_024824mg"/>
</dbReference>
<name>K3ZE32_SETIT</name>
<sequence>MNICLLCGWWWKLETGEGLWQTIVRRKYVKQDTLPQLKWKSSNSPVWNGLLKVKELYLRGRVMRIGNARYVWSIIAMVLGTNCRPSSLDQYWIWWASLQKPEDKENLEAGADALKDAALHFHPLEATPEDNEVVLIQ</sequence>
<reference evidence="2" key="1">
    <citation type="journal article" date="2012" name="Nat. Biotechnol.">
        <title>Reference genome sequence of the model plant Setaria.</title>
        <authorList>
            <person name="Bennetzen J.L."/>
            <person name="Schmutz J."/>
            <person name="Wang H."/>
            <person name="Percifield R."/>
            <person name="Hawkins J."/>
            <person name="Pontaroli A.C."/>
            <person name="Estep M."/>
            <person name="Feng L."/>
            <person name="Vaughn J.N."/>
            <person name="Grimwood J."/>
            <person name="Jenkins J."/>
            <person name="Barry K."/>
            <person name="Lindquist E."/>
            <person name="Hellsten U."/>
            <person name="Deshpande S."/>
            <person name="Wang X."/>
            <person name="Wu X."/>
            <person name="Mitros T."/>
            <person name="Triplett J."/>
            <person name="Yang X."/>
            <person name="Ye C.Y."/>
            <person name="Mauro-Herrera M."/>
            <person name="Wang L."/>
            <person name="Li P."/>
            <person name="Sharma M."/>
            <person name="Sharma R."/>
            <person name="Ronald P.C."/>
            <person name="Panaud O."/>
            <person name="Kellogg E.A."/>
            <person name="Brutnell T.P."/>
            <person name="Doust A.N."/>
            <person name="Tuskan G.A."/>
            <person name="Rokhsar D."/>
            <person name="Devos K.M."/>
        </authorList>
    </citation>
    <scope>NUCLEOTIDE SEQUENCE [LARGE SCALE GENOMIC DNA]</scope>
    <source>
        <strain evidence="2">cv. Yugu1</strain>
    </source>
</reference>
<dbReference type="InParanoid" id="K3ZE32"/>
<evidence type="ECO:0000313" key="2">
    <source>
        <dbReference type="Proteomes" id="UP000004995"/>
    </source>
</evidence>
<organism evidence="1 2">
    <name type="scientific">Setaria italica</name>
    <name type="common">Foxtail millet</name>
    <name type="synonym">Panicum italicum</name>
    <dbReference type="NCBI Taxonomy" id="4555"/>
    <lineage>
        <taxon>Eukaryota</taxon>
        <taxon>Viridiplantae</taxon>
        <taxon>Streptophyta</taxon>
        <taxon>Embryophyta</taxon>
        <taxon>Tracheophyta</taxon>
        <taxon>Spermatophyta</taxon>
        <taxon>Magnoliopsida</taxon>
        <taxon>Liliopsida</taxon>
        <taxon>Poales</taxon>
        <taxon>Poaceae</taxon>
        <taxon>PACMAD clade</taxon>
        <taxon>Panicoideae</taxon>
        <taxon>Panicodae</taxon>
        <taxon>Paniceae</taxon>
        <taxon>Cenchrinae</taxon>
        <taxon>Setaria</taxon>
    </lineage>
</organism>
<dbReference type="STRING" id="4555.K3ZE32"/>
<dbReference type="EnsemblPlants" id="KQL14254">
    <property type="protein sequence ID" value="KQL14254"/>
    <property type="gene ID" value="SETIT_024824mg"/>
</dbReference>
<dbReference type="AlphaFoldDB" id="K3ZE32"/>
<proteinExistence type="predicted"/>
<keyword evidence="2" id="KW-1185">Reference proteome</keyword>
<accession>K3ZE32</accession>
<protein>
    <submittedName>
        <fullName evidence="1">Uncharacterized protein</fullName>
    </submittedName>
</protein>